<keyword evidence="2" id="KW-0472">Membrane</keyword>
<feature type="transmembrane region" description="Helical" evidence="2">
    <location>
        <begin position="316"/>
        <end position="339"/>
    </location>
</feature>
<feature type="region of interest" description="Disordered" evidence="1">
    <location>
        <begin position="357"/>
        <end position="392"/>
    </location>
</feature>
<proteinExistence type="predicted"/>
<dbReference type="Gene3D" id="1.20.5.510">
    <property type="entry name" value="Single helix bin"/>
    <property type="match status" value="1"/>
</dbReference>
<evidence type="ECO:0000313" key="3">
    <source>
        <dbReference type="EMBL" id="RMY47153.1"/>
    </source>
</evidence>
<evidence type="ECO:0000256" key="1">
    <source>
        <dbReference type="SAM" id="MobiDB-lite"/>
    </source>
</evidence>
<feature type="region of interest" description="Disordered" evidence="1">
    <location>
        <begin position="291"/>
        <end position="310"/>
    </location>
</feature>
<feature type="compositionally biased region" description="Polar residues" evidence="1">
    <location>
        <begin position="137"/>
        <end position="154"/>
    </location>
</feature>
<dbReference type="EMBL" id="QWIN01000768">
    <property type="protein sequence ID" value="RMY47153.1"/>
    <property type="molecule type" value="Genomic_DNA"/>
</dbReference>
<feature type="compositionally biased region" description="Low complexity" evidence="1">
    <location>
        <begin position="113"/>
        <end position="133"/>
    </location>
</feature>
<evidence type="ECO:0000313" key="4">
    <source>
        <dbReference type="Proteomes" id="UP000270230"/>
    </source>
</evidence>
<feature type="region of interest" description="Disordered" evidence="1">
    <location>
        <begin position="417"/>
        <end position="488"/>
    </location>
</feature>
<organism evidence="3 4">
    <name type="scientific">Hortaea werneckii</name>
    <name type="common">Black yeast</name>
    <name type="synonym">Cladosporium werneckii</name>
    <dbReference type="NCBI Taxonomy" id="91943"/>
    <lineage>
        <taxon>Eukaryota</taxon>
        <taxon>Fungi</taxon>
        <taxon>Dikarya</taxon>
        <taxon>Ascomycota</taxon>
        <taxon>Pezizomycotina</taxon>
        <taxon>Dothideomycetes</taxon>
        <taxon>Dothideomycetidae</taxon>
        <taxon>Mycosphaerellales</taxon>
        <taxon>Teratosphaeriaceae</taxon>
        <taxon>Hortaea</taxon>
    </lineage>
</organism>
<accession>A0A3M7C566</accession>
<dbReference type="OrthoDB" id="3946116at2759"/>
<keyword evidence="2" id="KW-0812">Transmembrane</keyword>
<reference evidence="3 4" key="1">
    <citation type="journal article" date="2018" name="BMC Genomics">
        <title>Genomic evidence for intraspecific hybridization in a clonal and extremely halotolerant yeast.</title>
        <authorList>
            <person name="Gostincar C."/>
            <person name="Stajich J.E."/>
            <person name="Zupancic J."/>
            <person name="Zalar P."/>
            <person name="Gunde-Cimerman N."/>
        </authorList>
    </citation>
    <scope>NUCLEOTIDE SEQUENCE [LARGE SCALE GENOMIC DNA]</scope>
    <source>
        <strain evidence="3 4">EXF-151</strain>
    </source>
</reference>
<sequence>MVMEKMISLNMYVPELTGLSNATEILTGTSSESAVAVPTSTDLNEITRTLRQLRREDRRLRASTGLPRSILAEKEEVHGLQDRQSCPSGKAFYSCANGFRGCCSVEPCNPGSTCPDSTTTSSTAAQTTSKGTAVDGESSTTAVTSTRGSASTQASADSKSSTVSSSKKEGTSTISASTSSNATDSASTSSAAIATPAPDCPAGNGTTFSDSSKIDYRIRCNSDNTYDSFNSITVGTGGYDQCFSACSISTQCAGFTFVGIDGGTCYLKQQMPSGNYIAKSGNNYVSCAKVDPSAAKPSPPPSDAASGGAKKSNAGAVAGGVVGGIAFLALLLVLIAWIARRRRKKLEEKRATITHFIHGPIETQQTLDNSNGGPDGRDGHGRSGSTAHDAFAPFGGVRAEGGYVTLPATVYQRGSNPSADAVPMLDGTPINRPLSQSSRGSSRFREHIAEMEDTSFRPVPGQAPPARSPKSPDTDSPTLGRDSGLSGPSSLSEQLMRILADDDLNIGIDIFTFVRLPLVVAGEIREILRRLNLGLAFSSFTQDRCAIRVREITQPIVTVSAEAMVGIVRAFDHMTFVTVWALSTETKDTAEMCLPGKGASAGEISMFGPEEVDLQYLCTFRGLLRVGHAV</sequence>
<comment type="caution">
    <text evidence="3">The sequence shown here is derived from an EMBL/GenBank/DDBJ whole genome shotgun (WGS) entry which is preliminary data.</text>
</comment>
<dbReference type="Proteomes" id="UP000270230">
    <property type="component" value="Unassembled WGS sequence"/>
</dbReference>
<protein>
    <recommendedName>
        <fullName evidence="5">Apple domain-containing protein</fullName>
    </recommendedName>
</protein>
<name>A0A3M7C566_HORWE</name>
<feature type="compositionally biased region" description="Polar residues" evidence="1">
    <location>
        <begin position="362"/>
        <end position="372"/>
    </location>
</feature>
<keyword evidence="2" id="KW-1133">Transmembrane helix</keyword>
<evidence type="ECO:0000256" key="2">
    <source>
        <dbReference type="SAM" id="Phobius"/>
    </source>
</evidence>
<evidence type="ECO:0008006" key="5">
    <source>
        <dbReference type="Google" id="ProtNLM"/>
    </source>
</evidence>
<feature type="compositionally biased region" description="Low complexity" evidence="1">
    <location>
        <begin position="155"/>
        <end position="185"/>
    </location>
</feature>
<dbReference type="AlphaFoldDB" id="A0A3M7C566"/>
<gene>
    <name evidence="3" type="ORF">D0865_08848</name>
</gene>
<dbReference type="VEuPathDB" id="FungiDB:BTJ68_10240"/>
<feature type="region of interest" description="Disordered" evidence="1">
    <location>
        <begin position="113"/>
        <end position="185"/>
    </location>
</feature>